<sequence length="554" mass="59486">MCVGAAGHDGCVSAQVFRNAHLFDGLRHVGPGALGTRNGRIVAIGDPDEVRERVGPGAEEVDCLGGLLMPGFQDAHMHPMVGGLERLRCEMSGMGTVEEYLAALSGSAQRQRNATWFRAGGWSVAAFGPQGPTAELLDTVVPDKPAFIPSSDHHDAWVNTRALELAGITAETPDPPDGWIERDAHGNPTGTLREAAQALVWDHVETTREEYADALREAQSHLHSWGITGWHDALIGGYAGLDDPTQAYLDLIDAGELTAYVRASQWWDRHRGTEQVEELLAQRDRLAGHGLDAGSVKVMMDGISETFTATVTEPWLGELHCACGDSGLPFLSTEQAQEAVTALDAAGLQCHFHAIGDKAVRDALDAVEAARLANGANDLRHQIAHMQLVRPQDRGRFRALGVVANLQGMWAQRGTPAVSLAMPHLDAERARWHYPFRDVLRAGARFAGGSDWPINPPEPVAAVHVLVNRTTYSAEGDAPQPLVADQSIPVEVALSAYTAGSAWVNHRTDTGELLVGSRADLVLLDRDVVTAPSDEIGAAEVVGTWALGDRVFAR</sequence>
<dbReference type="InterPro" id="IPR032466">
    <property type="entry name" value="Metal_Hydrolase"/>
</dbReference>
<evidence type="ECO:0000313" key="2">
    <source>
        <dbReference type="EMBL" id="GAA2140731.1"/>
    </source>
</evidence>
<dbReference type="Gene3D" id="3.20.20.140">
    <property type="entry name" value="Metal-dependent hydrolases"/>
    <property type="match status" value="1"/>
</dbReference>
<dbReference type="Proteomes" id="UP001501771">
    <property type="component" value="Unassembled WGS sequence"/>
</dbReference>
<dbReference type="InterPro" id="IPR011059">
    <property type="entry name" value="Metal-dep_hydrolase_composite"/>
</dbReference>
<accession>A0ABP5L4G3</accession>
<dbReference type="SUPFAM" id="SSF51338">
    <property type="entry name" value="Composite domain of metallo-dependent hydrolases"/>
    <property type="match status" value="1"/>
</dbReference>
<dbReference type="InterPro" id="IPR033932">
    <property type="entry name" value="YtcJ-like"/>
</dbReference>
<dbReference type="Gene3D" id="2.30.40.10">
    <property type="entry name" value="Urease, subunit C, domain 1"/>
    <property type="match status" value="1"/>
</dbReference>
<evidence type="ECO:0000313" key="3">
    <source>
        <dbReference type="Proteomes" id="UP001501771"/>
    </source>
</evidence>
<organism evidence="2 3">
    <name type="scientific">Nocardioides koreensis</name>
    <dbReference type="NCBI Taxonomy" id="433651"/>
    <lineage>
        <taxon>Bacteria</taxon>
        <taxon>Bacillati</taxon>
        <taxon>Actinomycetota</taxon>
        <taxon>Actinomycetes</taxon>
        <taxon>Propionibacteriales</taxon>
        <taxon>Nocardioidaceae</taxon>
        <taxon>Nocardioides</taxon>
    </lineage>
</organism>
<name>A0ABP5L4G3_9ACTN</name>
<reference evidence="3" key="1">
    <citation type="journal article" date="2019" name="Int. J. Syst. Evol. Microbiol.">
        <title>The Global Catalogue of Microorganisms (GCM) 10K type strain sequencing project: providing services to taxonomists for standard genome sequencing and annotation.</title>
        <authorList>
            <consortium name="The Broad Institute Genomics Platform"/>
            <consortium name="The Broad Institute Genome Sequencing Center for Infectious Disease"/>
            <person name="Wu L."/>
            <person name="Ma J."/>
        </authorList>
    </citation>
    <scope>NUCLEOTIDE SEQUENCE [LARGE SCALE GENOMIC DNA]</scope>
    <source>
        <strain evidence="3">JCM 16022</strain>
    </source>
</reference>
<dbReference type="PANTHER" id="PTHR22642:SF2">
    <property type="entry name" value="PROTEIN LONG AFTER FAR-RED 3"/>
    <property type="match status" value="1"/>
</dbReference>
<comment type="caution">
    <text evidence="2">The sequence shown here is derived from an EMBL/GenBank/DDBJ whole genome shotgun (WGS) entry which is preliminary data.</text>
</comment>
<evidence type="ECO:0000259" key="1">
    <source>
        <dbReference type="Pfam" id="PF07969"/>
    </source>
</evidence>
<proteinExistence type="predicted"/>
<dbReference type="Pfam" id="PF07969">
    <property type="entry name" value="Amidohydro_3"/>
    <property type="match status" value="1"/>
</dbReference>
<feature type="domain" description="Amidohydrolase 3" evidence="1">
    <location>
        <begin position="59"/>
        <end position="552"/>
    </location>
</feature>
<gene>
    <name evidence="2" type="ORF">GCM10009844_10650</name>
</gene>
<protein>
    <submittedName>
        <fullName evidence="2">Amidohydrolase</fullName>
    </submittedName>
</protein>
<dbReference type="CDD" id="cd01300">
    <property type="entry name" value="YtcJ_like"/>
    <property type="match status" value="1"/>
</dbReference>
<dbReference type="Gene3D" id="3.10.310.70">
    <property type="match status" value="1"/>
</dbReference>
<dbReference type="SUPFAM" id="SSF51556">
    <property type="entry name" value="Metallo-dependent hydrolases"/>
    <property type="match status" value="1"/>
</dbReference>
<keyword evidence="3" id="KW-1185">Reference proteome</keyword>
<dbReference type="EMBL" id="BAAAQR010000002">
    <property type="protein sequence ID" value="GAA2140731.1"/>
    <property type="molecule type" value="Genomic_DNA"/>
</dbReference>
<dbReference type="PANTHER" id="PTHR22642">
    <property type="entry name" value="IMIDAZOLONEPROPIONASE"/>
    <property type="match status" value="1"/>
</dbReference>
<dbReference type="InterPro" id="IPR013108">
    <property type="entry name" value="Amidohydro_3"/>
</dbReference>